<dbReference type="InterPro" id="IPR027417">
    <property type="entry name" value="P-loop_NTPase"/>
</dbReference>
<dbReference type="GO" id="GO:0002949">
    <property type="term" value="P:tRNA threonylcarbamoyladenosine modification"/>
    <property type="evidence" value="ECO:0007669"/>
    <property type="project" value="InterPro"/>
</dbReference>
<evidence type="ECO:0000313" key="12">
    <source>
        <dbReference type="Proteomes" id="UP000070058"/>
    </source>
</evidence>
<comment type="similarity">
    <text evidence="2">Belongs to the TsaE family.</text>
</comment>
<gene>
    <name evidence="11" type="ORF">AXK11_05390</name>
</gene>
<keyword evidence="6" id="KW-0479">Metal-binding</keyword>
<name>A0A139SMS9_9BACT</name>
<dbReference type="PANTHER" id="PTHR33540:SF2">
    <property type="entry name" value="TRNA THREONYLCARBAMOYLADENOSINE BIOSYNTHESIS PROTEIN TSAE"/>
    <property type="match status" value="1"/>
</dbReference>
<keyword evidence="7" id="KW-0547">Nucleotide-binding</keyword>
<evidence type="ECO:0000313" key="11">
    <source>
        <dbReference type="EMBL" id="KXU35780.1"/>
    </source>
</evidence>
<dbReference type="GO" id="GO:0005524">
    <property type="term" value="F:ATP binding"/>
    <property type="evidence" value="ECO:0007669"/>
    <property type="project" value="UniProtKB-KW"/>
</dbReference>
<evidence type="ECO:0000256" key="9">
    <source>
        <dbReference type="ARBA" id="ARBA00022842"/>
    </source>
</evidence>
<keyword evidence="8" id="KW-0067">ATP-binding</keyword>
<organism evidence="11 12">
    <name type="scientific">Cephaloticoccus primus</name>
    <dbReference type="NCBI Taxonomy" id="1548207"/>
    <lineage>
        <taxon>Bacteria</taxon>
        <taxon>Pseudomonadati</taxon>
        <taxon>Verrucomicrobiota</taxon>
        <taxon>Opitutia</taxon>
        <taxon>Opitutales</taxon>
        <taxon>Opitutaceae</taxon>
        <taxon>Cephaloticoccus</taxon>
    </lineage>
</organism>
<evidence type="ECO:0000256" key="4">
    <source>
        <dbReference type="ARBA" id="ARBA00022490"/>
    </source>
</evidence>
<evidence type="ECO:0000256" key="7">
    <source>
        <dbReference type="ARBA" id="ARBA00022741"/>
    </source>
</evidence>
<dbReference type="RefSeq" id="WP_068630021.1">
    <property type="nucleotide sequence ID" value="NZ_LSZQ01000042.1"/>
</dbReference>
<evidence type="ECO:0000256" key="6">
    <source>
        <dbReference type="ARBA" id="ARBA00022723"/>
    </source>
</evidence>
<dbReference type="NCBIfam" id="TIGR00150">
    <property type="entry name" value="T6A_YjeE"/>
    <property type="match status" value="1"/>
</dbReference>
<comment type="caution">
    <text evidence="11">The sequence shown here is derived from an EMBL/GenBank/DDBJ whole genome shotgun (WGS) entry which is preliminary data.</text>
</comment>
<dbReference type="PANTHER" id="PTHR33540">
    <property type="entry name" value="TRNA THREONYLCARBAMOYLADENOSINE BIOSYNTHESIS PROTEIN TSAE"/>
    <property type="match status" value="1"/>
</dbReference>
<protein>
    <recommendedName>
        <fullName evidence="3">tRNA threonylcarbamoyladenosine biosynthesis protein TsaE</fullName>
    </recommendedName>
    <alternativeName>
        <fullName evidence="10">t(6)A37 threonylcarbamoyladenosine biosynthesis protein TsaE</fullName>
    </alternativeName>
</protein>
<dbReference type="Gene3D" id="3.40.50.300">
    <property type="entry name" value="P-loop containing nucleotide triphosphate hydrolases"/>
    <property type="match status" value="1"/>
</dbReference>
<reference evidence="12" key="1">
    <citation type="submission" date="2016-02" db="EMBL/GenBank/DDBJ databases">
        <authorList>
            <person name="Sanders J.G."/>
            <person name="Lin J.Y."/>
            <person name="Wertz J.T."/>
            <person name="Russell J.A."/>
            <person name="Moreau C.S."/>
            <person name="Powell S."/>
        </authorList>
    </citation>
    <scope>NUCLEOTIDE SEQUENCE [LARGE SCALE GENOMIC DNA]</scope>
    <source>
        <strain evidence="12">CAG34</strain>
    </source>
</reference>
<dbReference type="AlphaFoldDB" id="A0A139SMS9"/>
<dbReference type="GO" id="GO:0005737">
    <property type="term" value="C:cytoplasm"/>
    <property type="evidence" value="ECO:0007669"/>
    <property type="project" value="UniProtKB-SubCell"/>
</dbReference>
<comment type="subcellular location">
    <subcellularLocation>
        <location evidence="1">Cytoplasm</location>
    </subcellularLocation>
</comment>
<evidence type="ECO:0000256" key="10">
    <source>
        <dbReference type="ARBA" id="ARBA00032441"/>
    </source>
</evidence>
<dbReference type="InterPro" id="IPR003442">
    <property type="entry name" value="T6A_TsaE"/>
</dbReference>
<keyword evidence="9" id="KW-0460">Magnesium</keyword>
<keyword evidence="12" id="KW-1185">Reference proteome</keyword>
<dbReference type="SUPFAM" id="SSF52540">
    <property type="entry name" value="P-loop containing nucleoside triphosphate hydrolases"/>
    <property type="match status" value="1"/>
</dbReference>
<dbReference type="Pfam" id="PF02367">
    <property type="entry name" value="TsaE"/>
    <property type="match status" value="1"/>
</dbReference>
<dbReference type="Proteomes" id="UP000070058">
    <property type="component" value="Unassembled WGS sequence"/>
</dbReference>
<dbReference type="GO" id="GO:0046872">
    <property type="term" value="F:metal ion binding"/>
    <property type="evidence" value="ECO:0007669"/>
    <property type="project" value="UniProtKB-KW"/>
</dbReference>
<dbReference type="EMBL" id="LSZQ01000042">
    <property type="protein sequence ID" value="KXU35780.1"/>
    <property type="molecule type" value="Genomic_DNA"/>
</dbReference>
<dbReference type="STRING" id="1548207.AXK11_05390"/>
<dbReference type="OrthoDB" id="9815896at2"/>
<evidence type="ECO:0000256" key="1">
    <source>
        <dbReference type="ARBA" id="ARBA00004496"/>
    </source>
</evidence>
<keyword evidence="4" id="KW-0963">Cytoplasm</keyword>
<evidence type="ECO:0000256" key="8">
    <source>
        <dbReference type="ARBA" id="ARBA00022840"/>
    </source>
</evidence>
<proteinExistence type="inferred from homology"/>
<keyword evidence="5" id="KW-0819">tRNA processing</keyword>
<evidence type="ECO:0000256" key="3">
    <source>
        <dbReference type="ARBA" id="ARBA00019010"/>
    </source>
</evidence>
<evidence type="ECO:0000256" key="5">
    <source>
        <dbReference type="ARBA" id="ARBA00022694"/>
    </source>
</evidence>
<accession>A0A139SMS9</accession>
<evidence type="ECO:0000256" key="2">
    <source>
        <dbReference type="ARBA" id="ARBA00007599"/>
    </source>
</evidence>
<sequence>MATSICEKLRAGLVTHSAEACEAAAAAFARTLPPDTTLALHGDLGVGKTTFVRGLARGLGIREPVTSPTFSLYSLYRSVAEGQPPRTLLHLDAYRIETAAEVEALLLEDFLISPWILAIEWPEKIADWLPASTQHLTLSINPADHSHSIRLHSHAER</sequence>